<dbReference type="SUPFAM" id="SSF54427">
    <property type="entry name" value="NTF2-like"/>
    <property type="match status" value="1"/>
</dbReference>
<sequence length="120" mass="14064">MQPKNIENIAIQWFEAFNTKQLDKLLDLYADDAEHFSAKLKIRKPETGGLVKGRAALHEWWEDAFDRLPTLYYRVTTLTANEERVFMEYVRKVQGEEDMLVAEVLEVKDGKIVFSRVYHG</sequence>
<name>A0ABW5NX36_9FLAO</name>
<proteinExistence type="predicted"/>
<dbReference type="Proteomes" id="UP001597480">
    <property type="component" value="Unassembled WGS sequence"/>
</dbReference>
<keyword evidence="3" id="KW-1185">Reference proteome</keyword>
<evidence type="ECO:0000313" key="2">
    <source>
        <dbReference type="EMBL" id="MFD2602552.1"/>
    </source>
</evidence>
<gene>
    <name evidence="2" type="ORF">ACFSR3_10835</name>
</gene>
<dbReference type="Gene3D" id="3.10.450.50">
    <property type="match status" value="1"/>
</dbReference>
<evidence type="ECO:0000259" key="1">
    <source>
        <dbReference type="Pfam" id="PF12680"/>
    </source>
</evidence>
<accession>A0ABW5NX36</accession>
<dbReference type="EMBL" id="JBHUMD010000025">
    <property type="protein sequence ID" value="MFD2602552.1"/>
    <property type="molecule type" value="Genomic_DNA"/>
</dbReference>
<dbReference type="Pfam" id="PF12680">
    <property type="entry name" value="SnoaL_2"/>
    <property type="match status" value="1"/>
</dbReference>
<evidence type="ECO:0000313" key="3">
    <source>
        <dbReference type="Proteomes" id="UP001597480"/>
    </source>
</evidence>
<organism evidence="2 3">
    <name type="scientific">Flavobacterium suzhouense</name>
    <dbReference type="NCBI Taxonomy" id="1529638"/>
    <lineage>
        <taxon>Bacteria</taxon>
        <taxon>Pseudomonadati</taxon>
        <taxon>Bacteroidota</taxon>
        <taxon>Flavobacteriia</taxon>
        <taxon>Flavobacteriales</taxon>
        <taxon>Flavobacteriaceae</taxon>
        <taxon>Flavobacterium</taxon>
    </lineage>
</organism>
<protein>
    <submittedName>
        <fullName evidence="2">Nuclear transport factor 2 family protein</fullName>
    </submittedName>
</protein>
<dbReference type="RefSeq" id="WP_379820977.1">
    <property type="nucleotide sequence ID" value="NZ_JBHUMD010000025.1"/>
</dbReference>
<comment type="caution">
    <text evidence="2">The sequence shown here is derived from an EMBL/GenBank/DDBJ whole genome shotgun (WGS) entry which is preliminary data.</text>
</comment>
<dbReference type="InterPro" id="IPR037401">
    <property type="entry name" value="SnoaL-like"/>
</dbReference>
<reference evidence="3" key="1">
    <citation type="journal article" date="2019" name="Int. J. Syst. Evol. Microbiol.">
        <title>The Global Catalogue of Microorganisms (GCM) 10K type strain sequencing project: providing services to taxonomists for standard genome sequencing and annotation.</title>
        <authorList>
            <consortium name="The Broad Institute Genomics Platform"/>
            <consortium name="The Broad Institute Genome Sequencing Center for Infectious Disease"/>
            <person name="Wu L."/>
            <person name="Ma J."/>
        </authorList>
    </citation>
    <scope>NUCLEOTIDE SEQUENCE [LARGE SCALE GENOMIC DNA]</scope>
    <source>
        <strain evidence="3">KCTC 42107</strain>
    </source>
</reference>
<feature type="domain" description="SnoaL-like" evidence="1">
    <location>
        <begin position="12"/>
        <end position="113"/>
    </location>
</feature>
<dbReference type="InterPro" id="IPR032710">
    <property type="entry name" value="NTF2-like_dom_sf"/>
</dbReference>